<proteinExistence type="predicted"/>
<feature type="domain" description="FCP1 homology" evidence="2">
    <location>
        <begin position="350"/>
        <end position="527"/>
    </location>
</feature>
<name>A0A9P6NLY1_9BASI</name>
<dbReference type="CDD" id="cd07521">
    <property type="entry name" value="HAD_FCP1-like"/>
    <property type="match status" value="1"/>
</dbReference>
<dbReference type="InterPro" id="IPR050365">
    <property type="entry name" value="TIM50"/>
</dbReference>
<reference evidence="3" key="1">
    <citation type="submission" date="2013-11" db="EMBL/GenBank/DDBJ databases">
        <title>Genome sequence of the fusiform rust pathogen reveals effectors for host alternation and coevolution with pine.</title>
        <authorList>
            <consortium name="DOE Joint Genome Institute"/>
            <person name="Smith K."/>
            <person name="Pendleton A."/>
            <person name="Kubisiak T."/>
            <person name="Anderson C."/>
            <person name="Salamov A."/>
            <person name="Aerts A."/>
            <person name="Riley R."/>
            <person name="Clum A."/>
            <person name="Lindquist E."/>
            <person name="Ence D."/>
            <person name="Campbell M."/>
            <person name="Kronenberg Z."/>
            <person name="Feau N."/>
            <person name="Dhillon B."/>
            <person name="Hamelin R."/>
            <person name="Burleigh J."/>
            <person name="Smith J."/>
            <person name="Yandell M."/>
            <person name="Nelson C."/>
            <person name="Grigoriev I."/>
            <person name="Davis J."/>
        </authorList>
    </citation>
    <scope>NUCLEOTIDE SEQUENCE</scope>
    <source>
        <strain evidence="3">G11</strain>
    </source>
</reference>
<sequence>MNSLTWLLAPRSRPYQFHPQSRSTHDSTLTTTSNTTTTSSVISLDKLGNGPRESEAELVDEVVETVKRCNGNQAANNLERRATITSDGQLRFGLPGINERRRNLNLNLDDIDRKSYQDHPTTQSIETIQSTASSSIRQRISSPILTSLATAATRFTRASISTSTTTTTTPSSTSSPSNSIGPNLSDPSSSLPCSIPTLTTTLTNESEPQENFQRLVRLLPIKLGVNLYILIRKFLSIFGLRLLPTSSEDKDLEIKTKSTTSLYSLLWRTNTVSTIPLVPKIVYDEETTNPLLITDASDDSDSTLSSTQKPISLPPTTSSTSSLHPPPRNLKGTTKGTSKPTNSTTKAILPGNRTKTLVLDLDETLIHSTSRLGGLGGSNSILGNSSGSISSGLKVRVVEVVLDGRIVVYHVYKRPWVDFFLKTVASWYTVVIFTASMREYADPVIDWLDQGRGLIDGRLFRESCTNIKGSYVKDLTIVERDLSNVCLVDNSPLSYGLHQANGIPIEGWLNDPKDEGLLDLLPILDSLRFTKDVRRILGLRGFTTTTTTTTTTKSS</sequence>
<dbReference type="Pfam" id="PF03031">
    <property type="entry name" value="NIF"/>
    <property type="match status" value="1"/>
</dbReference>
<dbReference type="InterPro" id="IPR023214">
    <property type="entry name" value="HAD_sf"/>
</dbReference>
<feature type="compositionally biased region" description="Polar residues" evidence="1">
    <location>
        <begin position="181"/>
        <end position="190"/>
    </location>
</feature>
<dbReference type="InterPro" id="IPR011948">
    <property type="entry name" value="Dullard_phosphatase"/>
</dbReference>
<dbReference type="AlphaFoldDB" id="A0A9P6NLY1"/>
<feature type="region of interest" description="Disordered" evidence="1">
    <location>
        <begin position="160"/>
        <end position="190"/>
    </location>
</feature>
<dbReference type="SMART" id="SM00577">
    <property type="entry name" value="CPDc"/>
    <property type="match status" value="1"/>
</dbReference>
<dbReference type="FunFam" id="3.40.50.1000:FF:000270">
    <property type="entry name" value="Nuclear envelope-endoplasmic reticulum network protein"/>
    <property type="match status" value="1"/>
</dbReference>
<accession>A0A9P6NLY1</accession>
<protein>
    <recommendedName>
        <fullName evidence="2">FCP1 homology domain-containing protein</fullName>
    </recommendedName>
</protein>
<feature type="compositionally biased region" description="Low complexity" evidence="1">
    <location>
        <begin position="26"/>
        <end position="37"/>
    </location>
</feature>
<dbReference type="InterPro" id="IPR036412">
    <property type="entry name" value="HAD-like_sf"/>
</dbReference>
<feature type="compositionally biased region" description="Low complexity" evidence="1">
    <location>
        <begin position="314"/>
        <end position="323"/>
    </location>
</feature>
<organism evidence="3 4">
    <name type="scientific">Cronartium quercuum f. sp. fusiforme G11</name>
    <dbReference type="NCBI Taxonomy" id="708437"/>
    <lineage>
        <taxon>Eukaryota</taxon>
        <taxon>Fungi</taxon>
        <taxon>Dikarya</taxon>
        <taxon>Basidiomycota</taxon>
        <taxon>Pucciniomycotina</taxon>
        <taxon>Pucciniomycetes</taxon>
        <taxon>Pucciniales</taxon>
        <taxon>Coleosporiaceae</taxon>
        <taxon>Cronartium</taxon>
    </lineage>
</organism>
<comment type="caution">
    <text evidence="3">The sequence shown here is derived from an EMBL/GenBank/DDBJ whole genome shotgun (WGS) entry which is preliminary data.</text>
</comment>
<dbReference type="OrthoDB" id="277011at2759"/>
<dbReference type="Proteomes" id="UP000886653">
    <property type="component" value="Unassembled WGS sequence"/>
</dbReference>
<dbReference type="PANTHER" id="PTHR12210">
    <property type="entry name" value="DULLARD PROTEIN PHOSPHATASE"/>
    <property type="match status" value="1"/>
</dbReference>
<keyword evidence="4" id="KW-1185">Reference proteome</keyword>
<dbReference type="EMBL" id="MU167268">
    <property type="protein sequence ID" value="KAG0145955.1"/>
    <property type="molecule type" value="Genomic_DNA"/>
</dbReference>
<feature type="region of interest" description="Disordered" evidence="1">
    <location>
        <begin position="15"/>
        <end position="37"/>
    </location>
</feature>
<feature type="compositionally biased region" description="Polar residues" evidence="1">
    <location>
        <begin position="331"/>
        <end position="346"/>
    </location>
</feature>
<dbReference type="GO" id="GO:0016791">
    <property type="term" value="F:phosphatase activity"/>
    <property type="evidence" value="ECO:0007669"/>
    <property type="project" value="InterPro"/>
</dbReference>
<feature type="compositionally biased region" description="Low complexity" evidence="1">
    <location>
        <begin position="160"/>
        <end position="180"/>
    </location>
</feature>
<evidence type="ECO:0000313" key="4">
    <source>
        <dbReference type="Proteomes" id="UP000886653"/>
    </source>
</evidence>
<dbReference type="Gene3D" id="3.40.50.1000">
    <property type="entry name" value="HAD superfamily/HAD-like"/>
    <property type="match status" value="1"/>
</dbReference>
<evidence type="ECO:0000313" key="3">
    <source>
        <dbReference type="EMBL" id="KAG0145955.1"/>
    </source>
</evidence>
<dbReference type="SUPFAM" id="SSF56784">
    <property type="entry name" value="HAD-like"/>
    <property type="match status" value="1"/>
</dbReference>
<dbReference type="PROSITE" id="PS50969">
    <property type="entry name" value="FCP1"/>
    <property type="match status" value="1"/>
</dbReference>
<gene>
    <name evidence="3" type="ORF">CROQUDRAFT_658063</name>
</gene>
<dbReference type="InterPro" id="IPR004274">
    <property type="entry name" value="FCP1_dom"/>
</dbReference>
<evidence type="ECO:0000256" key="1">
    <source>
        <dbReference type="SAM" id="MobiDB-lite"/>
    </source>
</evidence>
<feature type="region of interest" description="Disordered" evidence="1">
    <location>
        <begin position="292"/>
        <end position="348"/>
    </location>
</feature>
<dbReference type="NCBIfam" id="TIGR02251">
    <property type="entry name" value="HIF-SF_euk"/>
    <property type="match status" value="1"/>
</dbReference>
<evidence type="ECO:0000259" key="2">
    <source>
        <dbReference type="PROSITE" id="PS50969"/>
    </source>
</evidence>